<proteinExistence type="predicted"/>
<feature type="compositionally biased region" description="Acidic residues" evidence="1">
    <location>
        <begin position="34"/>
        <end position="62"/>
    </location>
</feature>
<evidence type="ECO:0000256" key="2">
    <source>
        <dbReference type="SAM" id="Phobius"/>
    </source>
</evidence>
<dbReference type="Gene3D" id="2.60.120.290">
    <property type="entry name" value="Spermadhesin, CUB domain"/>
    <property type="match status" value="1"/>
</dbReference>
<keyword evidence="2" id="KW-1133">Transmembrane helix</keyword>
<feature type="transmembrane region" description="Helical" evidence="2">
    <location>
        <begin position="404"/>
        <end position="428"/>
    </location>
</feature>
<dbReference type="PANTHER" id="PTHR46780">
    <property type="entry name" value="PROTEIN EVA-1"/>
    <property type="match status" value="1"/>
</dbReference>
<dbReference type="InterPro" id="IPR035914">
    <property type="entry name" value="Sperma_CUB_dom_sf"/>
</dbReference>
<dbReference type="InterPro" id="IPR000922">
    <property type="entry name" value="Lectin_gal-bd_dom"/>
</dbReference>
<evidence type="ECO:0000256" key="1">
    <source>
        <dbReference type="SAM" id="MobiDB-lite"/>
    </source>
</evidence>
<organism evidence="4 5">
    <name type="scientific">Paralvinella palmiformis</name>
    <dbReference type="NCBI Taxonomy" id="53620"/>
    <lineage>
        <taxon>Eukaryota</taxon>
        <taxon>Metazoa</taxon>
        <taxon>Spiralia</taxon>
        <taxon>Lophotrochozoa</taxon>
        <taxon>Annelida</taxon>
        <taxon>Polychaeta</taxon>
        <taxon>Sedentaria</taxon>
        <taxon>Canalipalpata</taxon>
        <taxon>Terebellida</taxon>
        <taxon>Terebelliformia</taxon>
        <taxon>Alvinellidae</taxon>
        <taxon>Paralvinella</taxon>
    </lineage>
</organism>
<keyword evidence="5" id="KW-1185">Reference proteome</keyword>
<dbReference type="PROSITE" id="PS50228">
    <property type="entry name" value="SUEL_LECTIN"/>
    <property type="match status" value="1"/>
</dbReference>
<dbReference type="Pfam" id="PF02140">
    <property type="entry name" value="SUEL_Lectin"/>
    <property type="match status" value="1"/>
</dbReference>
<dbReference type="SUPFAM" id="SSF49854">
    <property type="entry name" value="Spermadhesin, CUB domain"/>
    <property type="match status" value="1"/>
</dbReference>
<evidence type="ECO:0000259" key="3">
    <source>
        <dbReference type="PROSITE" id="PS50228"/>
    </source>
</evidence>
<dbReference type="Gene3D" id="2.60.120.740">
    <property type="match status" value="1"/>
</dbReference>
<evidence type="ECO:0000313" key="4">
    <source>
        <dbReference type="EMBL" id="KAK2156088.1"/>
    </source>
</evidence>
<dbReference type="InterPro" id="IPR043159">
    <property type="entry name" value="Lectin_gal-bd_sf"/>
</dbReference>
<accession>A0AAD9JP85</accession>
<sequence>MINEDDCYNDEAYNDGDDDDDDDDDEKESNTDYDYGEEEEKEDIDFDDDDEEDDDYDEEKEETEEGMMMMMMMMKIMEIMMGRLSGYQGLYHGADSRELSWKTPGVRDYCEGDTFQARCASDEVILMQRAIYGRMRLGRCVKVDMGYIGCAEDVLDLADGKCSGRQECDISIPDTLFEKKQPCLELKSYLEASYSCLKVIPVDVSQCRRSKYLRVTSPKGYIASTLSLSTWCGTSDTPWLIEALPGQRINITLYDFGVYPSGGSTSYGGESFNGVEVCQKYAVVREEIPERSTVLCGGRSRIRHVYLSNSNSIQIGIEARSGTKHHFLLQYEVLGCPDPTITANTWFKRENNEITIGCKDSDAIWRMKCVGNKWIGDVGNCSRGLDKLAGSQLTLGAGVLPKKIVIVTVCGIAFVVGVLILMIGIFFFRKYKGQPPEDLTERRRHSSGHPKITEDTEIRIRTEEELIKSPGAHCKKDHVHYKEVRKPEENHNTGSPLYQKGMSKNEYTHIWEMPLPTPEDVTGN</sequence>
<name>A0AAD9JP85_9ANNE</name>
<evidence type="ECO:0000313" key="5">
    <source>
        <dbReference type="Proteomes" id="UP001208570"/>
    </source>
</evidence>
<dbReference type="GO" id="GO:0030246">
    <property type="term" value="F:carbohydrate binding"/>
    <property type="evidence" value="ECO:0007669"/>
    <property type="project" value="InterPro"/>
</dbReference>
<comment type="caution">
    <text evidence="4">The sequence shown here is derived from an EMBL/GenBank/DDBJ whole genome shotgun (WGS) entry which is preliminary data.</text>
</comment>
<feature type="compositionally biased region" description="Acidic residues" evidence="1">
    <location>
        <begin position="1"/>
        <end position="27"/>
    </location>
</feature>
<feature type="domain" description="SUEL-type lectin" evidence="3">
    <location>
        <begin position="109"/>
        <end position="197"/>
    </location>
</feature>
<feature type="region of interest" description="Disordered" evidence="1">
    <location>
        <begin position="1"/>
        <end position="62"/>
    </location>
</feature>
<dbReference type="AlphaFoldDB" id="A0AAD9JP85"/>
<keyword evidence="2" id="KW-0472">Membrane</keyword>
<dbReference type="EMBL" id="JAODUP010000222">
    <property type="protein sequence ID" value="KAK2156088.1"/>
    <property type="molecule type" value="Genomic_DNA"/>
</dbReference>
<keyword evidence="2" id="KW-0812">Transmembrane</keyword>
<dbReference type="CDD" id="cd22823">
    <property type="entry name" value="Gal_Rha_Lectin"/>
    <property type="match status" value="1"/>
</dbReference>
<gene>
    <name evidence="4" type="ORF">LSH36_222g04016</name>
</gene>
<protein>
    <recommendedName>
        <fullName evidence="3">SUEL-type lectin domain-containing protein</fullName>
    </recommendedName>
</protein>
<dbReference type="Proteomes" id="UP001208570">
    <property type="component" value="Unassembled WGS sequence"/>
</dbReference>
<reference evidence="4" key="1">
    <citation type="journal article" date="2023" name="Mol. Biol. Evol.">
        <title>Third-Generation Sequencing Reveals the Adaptive Role of the Epigenome in Three Deep-Sea Polychaetes.</title>
        <authorList>
            <person name="Perez M."/>
            <person name="Aroh O."/>
            <person name="Sun Y."/>
            <person name="Lan Y."/>
            <person name="Juniper S.K."/>
            <person name="Young C.R."/>
            <person name="Angers B."/>
            <person name="Qian P.Y."/>
        </authorList>
    </citation>
    <scope>NUCLEOTIDE SEQUENCE</scope>
    <source>
        <strain evidence="4">P08H-3</strain>
    </source>
</reference>